<dbReference type="STRING" id="87541.AWM71_01335"/>
<proteinExistence type="predicted"/>
<feature type="transmembrane region" description="Helical" evidence="1">
    <location>
        <begin position="6"/>
        <end position="25"/>
    </location>
</feature>
<dbReference type="Proteomes" id="UP000234775">
    <property type="component" value="Unassembled WGS sequence"/>
</dbReference>
<dbReference type="KEGG" id="acg:AWM71_01335"/>
<evidence type="ECO:0000313" key="5">
    <source>
        <dbReference type="Proteomes" id="UP000234775"/>
    </source>
</evidence>
<organism evidence="2 4">
    <name type="scientific">Aerococcus christensenii</name>
    <dbReference type="NCBI Taxonomy" id="87541"/>
    <lineage>
        <taxon>Bacteria</taxon>
        <taxon>Bacillati</taxon>
        <taxon>Bacillota</taxon>
        <taxon>Bacilli</taxon>
        <taxon>Lactobacillales</taxon>
        <taxon>Aerococcaceae</taxon>
        <taxon>Aerococcus</taxon>
    </lineage>
</organism>
<comment type="caution">
    <text evidence="2">The sequence shown here is derived from an EMBL/GenBank/DDBJ whole genome shotgun (WGS) entry which is preliminary data.</text>
</comment>
<evidence type="ECO:0000313" key="4">
    <source>
        <dbReference type="Proteomes" id="UP000070422"/>
    </source>
</evidence>
<keyword evidence="1" id="KW-0472">Membrane</keyword>
<dbReference type="AlphaFoldDB" id="A0A109RC92"/>
<accession>A0A109RC92</accession>
<keyword evidence="1" id="KW-0812">Transmembrane</keyword>
<gene>
    <name evidence="3" type="ORF">CYJ27_01990</name>
    <name evidence="2" type="ORF">HMPREF3187_00526</name>
</gene>
<keyword evidence="1" id="KW-1133">Transmembrane helix</keyword>
<sequence>MPFNALLALAAVICIAMRIVPGLVMRKVNLSTDAQRFMRFIPITVFAVMICLDIFYWQAHFCLNPLVNWKLLAALVSVGAAYWTKNIIWTILLGTLTLVILMAAF</sequence>
<dbReference type="Pfam" id="PF05437">
    <property type="entry name" value="AzlD"/>
    <property type="match status" value="1"/>
</dbReference>
<evidence type="ECO:0000313" key="2">
    <source>
        <dbReference type="EMBL" id="KXB37451.1"/>
    </source>
</evidence>
<dbReference type="OrthoDB" id="7870017at2"/>
<name>A0A109RC92_9LACT</name>
<evidence type="ECO:0000256" key="1">
    <source>
        <dbReference type="SAM" id="Phobius"/>
    </source>
</evidence>
<feature type="transmembrane region" description="Helical" evidence="1">
    <location>
        <begin position="87"/>
        <end position="104"/>
    </location>
</feature>
<dbReference type="Proteomes" id="UP000070422">
    <property type="component" value="Unassembled WGS sequence"/>
</dbReference>
<keyword evidence="5" id="KW-1185">Reference proteome</keyword>
<protein>
    <submittedName>
        <fullName evidence="3">AzlD domain-containing protein</fullName>
    </submittedName>
    <submittedName>
        <fullName evidence="2">Branched-chain amino acid transport protein</fullName>
    </submittedName>
</protein>
<dbReference type="EMBL" id="LSCQ01000026">
    <property type="protein sequence ID" value="KXB37451.1"/>
    <property type="molecule type" value="Genomic_DNA"/>
</dbReference>
<dbReference type="InterPro" id="IPR008407">
    <property type="entry name" value="Brnchd-chn_aa_trnsp_AzlD"/>
</dbReference>
<dbReference type="RefSeq" id="WP_060776302.1">
    <property type="nucleotide sequence ID" value="NZ_CP014159.1"/>
</dbReference>
<reference evidence="3 5" key="2">
    <citation type="submission" date="2017-12" db="EMBL/GenBank/DDBJ databases">
        <title>Phylogenetic diversity of female urinary microbiome.</title>
        <authorList>
            <person name="Thomas-White K."/>
            <person name="Wolfe A.J."/>
        </authorList>
    </citation>
    <scope>NUCLEOTIDE SEQUENCE [LARGE SCALE GENOMIC DNA]</scope>
    <source>
        <strain evidence="3 5">UMB0844</strain>
    </source>
</reference>
<feature type="transmembrane region" description="Helical" evidence="1">
    <location>
        <begin position="37"/>
        <end position="59"/>
    </location>
</feature>
<evidence type="ECO:0000313" key="3">
    <source>
        <dbReference type="EMBL" id="PKY92229.1"/>
    </source>
</evidence>
<reference evidence="2 4" key="1">
    <citation type="submission" date="2016-01" db="EMBL/GenBank/DDBJ databases">
        <authorList>
            <person name="Oliw E.H."/>
        </authorList>
    </citation>
    <scope>NUCLEOTIDE SEQUENCE [LARGE SCALE GENOMIC DNA]</scope>
    <source>
        <strain evidence="2 4">KA00635</strain>
    </source>
</reference>
<dbReference type="EMBL" id="PKGZ01000001">
    <property type="protein sequence ID" value="PKY92229.1"/>
    <property type="molecule type" value="Genomic_DNA"/>
</dbReference>
<dbReference type="PATRIC" id="fig|87541.4.peg.528"/>